<feature type="transmembrane region" description="Helical" evidence="1">
    <location>
        <begin position="41"/>
        <end position="61"/>
    </location>
</feature>
<accession>A0A7X2LV93</accession>
<keyword evidence="1" id="KW-0472">Membrane</keyword>
<keyword evidence="1" id="KW-1133">Transmembrane helix</keyword>
<name>A0A7X2LV93_9BURK</name>
<comment type="caution">
    <text evidence="2">The sequence shown here is derived from an EMBL/GenBank/DDBJ whole genome shotgun (WGS) entry which is preliminary data.</text>
</comment>
<protein>
    <submittedName>
        <fullName evidence="2">DUF2798 domain-containing protein</fullName>
    </submittedName>
</protein>
<evidence type="ECO:0000256" key="1">
    <source>
        <dbReference type="SAM" id="Phobius"/>
    </source>
</evidence>
<sequence>MIPKKYAPLLFSFILSGQMSLLISGITTFRATGWVPGFFGLWLGAWLTAWLFAFPAVLLVSPPARVLVRLMTGGQERN</sequence>
<dbReference type="Pfam" id="PF11391">
    <property type="entry name" value="DUF2798"/>
    <property type="match status" value="1"/>
</dbReference>
<organism evidence="2 3">
    <name type="scientific">Pseudoduganella rivuli</name>
    <dbReference type="NCBI Taxonomy" id="2666085"/>
    <lineage>
        <taxon>Bacteria</taxon>
        <taxon>Pseudomonadati</taxon>
        <taxon>Pseudomonadota</taxon>
        <taxon>Betaproteobacteria</taxon>
        <taxon>Burkholderiales</taxon>
        <taxon>Oxalobacteraceae</taxon>
        <taxon>Telluria group</taxon>
        <taxon>Pseudoduganella</taxon>
    </lineage>
</organism>
<keyword evidence="3" id="KW-1185">Reference proteome</keyword>
<dbReference type="Proteomes" id="UP000446768">
    <property type="component" value="Unassembled WGS sequence"/>
</dbReference>
<reference evidence="2 3" key="1">
    <citation type="submission" date="2019-11" db="EMBL/GenBank/DDBJ databases">
        <title>Novel species isolated from a subtropical stream in China.</title>
        <authorList>
            <person name="Lu H."/>
        </authorList>
    </citation>
    <scope>NUCLEOTIDE SEQUENCE [LARGE SCALE GENOMIC DNA]</scope>
    <source>
        <strain evidence="2 3">FT92W</strain>
    </source>
</reference>
<dbReference type="AlphaFoldDB" id="A0A7X2LV93"/>
<dbReference type="RefSeq" id="WP_371868032.1">
    <property type="nucleotide sequence ID" value="NZ_WKJJ01000012.1"/>
</dbReference>
<dbReference type="InterPro" id="IPR021529">
    <property type="entry name" value="DUF2798"/>
</dbReference>
<proteinExistence type="predicted"/>
<evidence type="ECO:0000313" key="2">
    <source>
        <dbReference type="EMBL" id="MRV73832.1"/>
    </source>
</evidence>
<dbReference type="EMBL" id="WKJJ01000012">
    <property type="protein sequence ID" value="MRV73832.1"/>
    <property type="molecule type" value="Genomic_DNA"/>
</dbReference>
<evidence type="ECO:0000313" key="3">
    <source>
        <dbReference type="Proteomes" id="UP000446768"/>
    </source>
</evidence>
<keyword evidence="1" id="KW-0812">Transmembrane</keyword>
<gene>
    <name evidence="2" type="ORF">GJ700_19145</name>
</gene>